<feature type="region of interest" description="Disordered" evidence="1">
    <location>
        <begin position="30"/>
        <end position="81"/>
    </location>
</feature>
<feature type="region of interest" description="Disordered" evidence="1">
    <location>
        <begin position="221"/>
        <end position="248"/>
    </location>
</feature>
<comment type="caution">
    <text evidence="2">The sequence shown here is derived from an EMBL/GenBank/DDBJ whole genome shotgun (WGS) entry which is preliminary data.</text>
</comment>
<protein>
    <submittedName>
        <fullName evidence="2">(raccoon dog) hypothetical protein</fullName>
    </submittedName>
</protein>
<proteinExistence type="predicted"/>
<feature type="compositionally biased region" description="Low complexity" evidence="1">
    <location>
        <begin position="42"/>
        <end position="68"/>
    </location>
</feature>
<accession>A0A811ZDK9</accession>
<dbReference type="AlphaFoldDB" id="A0A811ZDK9"/>
<evidence type="ECO:0000313" key="2">
    <source>
        <dbReference type="EMBL" id="CAD7686778.1"/>
    </source>
</evidence>
<feature type="region of interest" description="Disordered" evidence="1">
    <location>
        <begin position="93"/>
        <end position="180"/>
    </location>
</feature>
<dbReference type="Proteomes" id="UP000645828">
    <property type="component" value="Unassembled WGS sequence"/>
</dbReference>
<name>A0A811ZDK9_NYCPR</name>
<keyword evidence="3" id="KW-1185">Reference proteome</keyword>
<evidence type="ECO:0000256" key="1">
    <source>
        <dbReference type="SAM" id="MobiDB-lite"/>
    </source>
</evidence>
<sequence>MMKSFLNCERVPDWAHTTPSHSPARLRCAPRLRRLPPPHTQRPGPAARARVPAALAGPGPAAWTPTGRPGSGRGRLGRQARGQVRCGAAGCLLPGDGHGGRGRVSATAPGEGALSSRARWHRWGSRGREEGGGVGSVRPTCSGPEGSPPAARPPGRPPAPPEVPGATAARARQLRPASLLPTPGLREVRLCLPHGTSAPGRLLPWREDWVWTRPEARWSHNLNLGRRSGKSSPRQLRDPEHSRQVEMG</sequence>
<feature type="compositionally biased region" description="Low complexity" evidence="1">
    <location>
        <begin position="136"/>
        <end position="145"/>
    </location>
</feature>
<feature type="compositionally biased region" description="Pro residues" evidence="1">
    <location>
        <begin position="146"/>
        <end position="163"/>
    </location>
</feature>
<organism evidence="2 3">
    <name type="scientific">Nyctereutes procyonoides</name>
    <name type="common">Raccoon dog</name>
    <name type="synonym">Canis procyonoides</name>
    <dbReference type="NCBI Taxonomy" id="34880"/>
    <lineage>
        <taxon>Eukaryota</taxon>
        <taxon>Metazoa</taxon>
        <taxon>Chordata</taxon>
        <taxon>Craniata</taxon>
        <taxon>Vertebrata</taxon>
        <taxon>Euteleostomi</taxon>
        <taxon>Mammalia</taxon>
        <taxon>Eutheria</taxon>
        <taxon>Laurasiatheria</taxon>
        <taxon>Carnivora</taxon>
        <taxon>Caniformia</taxon>
        <taxon>Canidae</taxon>
        <taxon>Nyctereutes</taxon>
    </lineage>
</organism>
<gene>
    <name evidence="2" type="ORF">NYPRO_LOCUS19571</name>
</gene>
<evidence type="ECO:0000313" key="3">
    <source>
        <dbReference type="Proteomes" id="UP000645828"/>
    </source>
</evidence>
<reference evidence="2" key="1">
    <citation type="submission" date="2020-12" db="EMBL/GenBank/DDBJ databases">
        <authorList>
            <consortium name="Molecular Ecology Group"/>
        </authorList>
    </citation>
    <scope>NUCLEOTIDE SEQUENCE</scope>
    <source>
        <strain evidence="2">TBG_1078</strain>
    </source>
</reference>
<dbReference type="EMBL" id="CAJHUB010000762">
    <property type="protein sequence ID" value="CAD7686778.1"/>
    <property type="molecule type" value="Genomic_DNA"/>
</dbReference>
<feature type="compositionally biased region" description="Basic and acidic residues" evidence="1">
    <location>
        <begin position="235"/>
        <end position="248"/>
    </location>
</feature>